<keyword evidence="2" id="KW-0812">Transmembrane</keyword>
<keyword evidence="2" id="KW-0472">Membrane</keyword>
<feature type="transmembrane region" description="Helical" evidence="2">
    <location>
        <begin position="396"/>
        <end position="421"/>
    </location>
</feature>
<organism evidence="3">
    <name type="scientific">Octopus bimaculoides</name>
    <name type="common">California two-spotted octopus</name>
    <dbReference type="NCBI Taxonomy" id="37653"/>
    <lineage>
        <taxon>Eukaryota</taxon>
        <taxon>Metazoa</taxon>
        <taxon>Spiralia</taxon>
        <taxon>Lophotrochozoa</taxon>
        <taxon>Mollusca</taxon>
        <taxon>Cephalopoda</taxon>
        <taxon>Coleoidea</taxon>
        <taxon>Octopodiformes</taxon>
        <taxon>Octopoda</taxon>
        <taxon>Incirrata</taxon>
        <taxon>Octopodidae</taxon>
        <taxon>Octopus</taxon>
    </lineage>
</organism>
<accession>A0A0L8I3G1</accession>
<evidence type="ECO:0000256" key="1">
    <source>
        <dbReference type="SAM" id="MobiDB-lite"/>
    </source>
</evidence>
<dbReference type="EMBL" id="KQ416644">
    <property type="protein sequence ID" value="KOF96053.1"/>
    <property type="molecule type" value="Genomic_DNA"/>
</dbReference>
<feature type="region of interest" description="Disordered" evidence="1">
    <location>
        <begin position="1"/>
        <end position="65"/>
    </location>
</feature>
<keyword evidence="2" id="KW-1133">Transmembrane helix</keyword>
<dbReference type="KEGG" id="obi:106884322"/>
<feature type="transmembrane region" description="Helical" evidence="2">
    <location>
        <begin position="110"/>
        <end position="128"/>
    </location>
</feature>
<gene>
    <name evidence="3" type="ORF">OCBIM_22036549mg</name>
</gene>
<reference evidence="3" key="1">
    <citation type="submission" date="2015-07" db="EMBL/GenBank/DDBJ databases">
        <title>MeaNS - Measles Nucleotide Surveillance Program.</title>
        <authorList>
            <person name="Tran T."/>
            <person name="Druce J."/>
        </authorList>
    </citation>
    <scope>NUCLEOTIDE SEQUENCE</scope>
    <source>
        <strain evidence="3">UCB-OBI-ISO-001</strain>
        <tissue evidence="3">Gonad</tissue>
    </source>
</reference>
<feature type="transmembrane region" description="Helical" evidence="2">
    <location>
        <begin position="148"/>
        <end position="171"/>
    </location>
</feature>
<sequence>MSKKKRTARSNSLSNAMESNKVMRSKSRNKNRNSANNAQLEAPSSSTQNQRSSGGRISSNGRKQRRLEHLKMERKQLVLWRWPLRTTKYFLFEVWHLLSTYTKQLFQRKLMVLAIILVLVILSAVYNLKGPHQPYLAMVEKKLFWYAYWIGLGFLSSVGLGTGLHTFVLYLGPHIALVTLAAFECMSVDFPEPPYPNKIICPSVESKTMSIWMIMSKVRMESIMWGAGTAIGELPPYFMARTSRLSGSESEEEELGELEELVRERNANPGELGFLDRAKVGIHNMIKKVGFWGILACASIPNPLFDLAGILCGHFLIPFWTFFGATLIGKAIIKMHIQKLFVIFLFSEHHMDQAIKVMKFIPFIGPYTQAPFMKWLEQQKNKLHNPDPRASQGTNPLSYIFEKAVLLMVAYFMLSIINSMAQNYHKRMSKSKNRLDD</sequence>
<feature type="compositionally biased region" description="Low complexity" evidence="1">
    <location>
        <begin position="51"/>
        <end position="61"/>
    </location>
</feature>
<evidence type="ECO:0000313" key="3">
    <source>
        <dbReference type="EMBL" id="KOF96053.1"/>
    </source>
</evidence>
<dbReference type="STRING" id="37653.A0A0L8I3G1"/>
<evidence type="ECO:0000256" key="2">
    <source>
        <dbReference type="SAM" id="Phobius"/>
    </source>
</evidence>
<protein>
    <recommendedName>
        <fullName evidence="4">Vacuole membrane protein 1</fullName>
    </recommendedName>
</protein>
<feature type="transmembrane region" description="Helical" evidence="2">
    <location>
        <begin position="289"/>
        <end position="311"/>
    </location>
</feature>
<feature type="transmembrane region" description="Helical" evidence="2">
    <location>
        <begin position="317"/>
        <end position="337"/>
    </location>
</feature>
<dbReference type="OrthoDB" id="2016540at2759"/>
<dbReference type="AlphaFoldDB" id="A0A0L8I3G1"/>
<dbReference type="OMA" id="EEPYDKR"/>
<proteinExistence type="predicted"/>
<feature type="compositionally biased region" description="Polar residues" evidence="1">
    <location>
        <begin position="9"/>
        <end position="18"/>
    </location>
</feature>
<evidence type="ECO:0008006" key="4">
    <source>
        <dbReference type="Google" id="ProtNLM"/>
    </source>
</evidence>
<name>A0A0L8I3G1_OCTBM</name>